<dbReference type="GO" id="GO:0009244">
    <property type="term" value="P:lipopolysaccharide core region biosynthetic process"/>
    <property type="evidence" value="ECO:0007669"/>
    <property type="project" value="UniProtKB-UniRule"/>
</dbReference>
<gene>
    <name evidence="15" type="primary">kdkA</name>
    <name evidence="16" type="ORF">EV697_105105</name>
</gene>
<dbReference type="OrthoDB" id="6854449at2"/>
<dbReference type="HAMAP" id="MF_00521">
    <property type="entry name" value="KDO_kinase"/>
    <property type="match status" value="1"/>
</dbReference>
<dbReference type="EMBL" id="SLXI01000005">
    <property type="protein sequence ID" value="TCP11993.1"/>
    <property type="molecule type" value="Genomic_DNA"/>
</dbReference>
<evidence type="ECO:0000256" key="4">
    <source>
        <dbReference type="ARBA" id="ARBA00011988"/>
    </source>
</evidence>
<dbReference type="Proteomes" id="UP000294841">
    <property type="component" value="Unassembled WGS sequence"/>
</dbReference>
<feature type="active site" evidence="15">
    <location>
        <position position="170"/>
    </location>
</feature>
<evidence type="ECO:0000256" key="12">
    <source>
        <dbReference type="ARBA" id="ARBA00023136"/>
    </source>
</evidence>
<evidence type="ECO:0000256" key="9">
    <source>
        <dbReference type="ARBA" id="ARBA00022777"/>
    </source>
</evidence>
<evidence type="ECO:0000256" key="1">
    <source>
        <dbReference type="ARBA" id="ARBA00004515"/>
    </source>
</evidence>
<dbReference type="GO" id="GO:0005524">
    <property type="term" value="F:ATP binding"/>
    <property type="evidence" value="ECO:0007669"/>
    <property type="project" value="UniProtKB-UniRule"/>
</dbReference>
<comment type="pathway">
    <text evidence="2 15">Bacterial outer membrane biogenesis; LPS core biosynthesis.</text>
</comment>
<dbReference type="GO" id="GO:0016773">
    <property type="term" value="F:phosphotransferase activity, alcohol group as acceptor"/>
    <property type="evidence" value="ECO:0007669"/>
    <property type="project" value="UniProtKB-UniRule"/>
</dbReference>
<comment type="caution">
    <text evidence="16">The sequence shown here is derived from an EMBL/GenBank/DDBJ whole genome shotgun (WGS) entry which is preliminary data.</text>
</comment>
<evidence type="ECO:0000256" key="13">
    <source>
        <dbReference type="ARBA" id="ARBA00029511"/>
    </source>
</evidence>
<keyword evidence="11 15" id="KW-0448">Lipopolysaccharide biosynthesis</keyword>
<dbReference type="InterPro" id="IPR011009">
    <property type="entry name" value="Kinase-like_dom_sf"/>
</dbReference>
<keyword evidence="8 15" id="KW-0547">Nucleotide-binding</keyword>
<evidence type="ECO:0000256" key="8">
    <source>
        <dbReference type="ARBA" id="ARBA00022741"/>
    </source>
</evidence>
<evidence type="ECO:0000313" key="16">
    <source>
        <dbReference type="EMBL" id="TCP11993.1"/>
    </source>
</evidence>
<evidence type="ECO:0000256" key="15">
    <source>
        <dbReference type="HAMAP-Rule" id="MF_00521"/>
    </source>
</evidence>
<organism evidence="16 17">
    <name type="scientific">Bisgaardia hudsonensis</name>
    <dbReference type="NCBI Taxonomy" id="109472"/>
    <lineage>
        <taxon>Bacteria</taxon>
        <taxon>Pseudomonadati</taxon>
        <taxon>Pseudomonadota</taxon>
        <taxon>Gammaproteobacteria</taxon>
        <taxon>Pasteurellales</taxon>
        <taxon>Pasteurellaceae</taxon>
        <taxon>Bisgaardia</taxon>
    </lineage>
</organism>
<accession>A0A4R2MV32</accession>
<dbReference type="InterPro" id="IPR022826">
    <property type="entry name" value="KDO_kinase"/>
</dbReference>
<dbReference type="RefSeq" id="WP_132024327.1">
    <property type="nucleotide sequence ID" value="NZ_CP016605.1"/>
</dbReference>
<proteinExistence type="inferred from homology"/>
<comment type="catalytic activity">
    <reaction evidence="14 15">
        <text>an alpha-Kdo-(2-&gt;6)-lipid IVA + ATP = a 4-O-phospho-alpha-Kdo-(2-&gt;6)-lipid IVA + ADP + H(+)</text>
        <dbReference type="Rhea" id="RHEA:74271"/>
        <dbReference type="ChEBI" id="CHEBI:15378"/>
        <dbReference type="ChEBI" id="CHEBI:30616"/>
        <dbReference type="ChEBI" id="CHEBI:176428"/>
        <dbReference type="ChEBI" id="CHEBI:193140"/>
        <dbReference type="ChEBI" id="CHEBI:456216"/>
        <dbReference type="EC" id="2.7.1.166"/>
    </reaction>
</comment>
<name>A0A4R2MV32_9PAST</name>
<evidence type="ECO:0000256" key="5">
    <source>
        <dbReference type="ARBA" id="ARBA00022475"/>
    </source>
</evidence>
<keyword evidence="9 15" id="KW-0418">Kinase</keyword>
<keyword evidence="7 15" id="KW-0808">Transferase</keyword>
<dbReference type="AlphaFoldDB" id="A0A4R2MV32"/>
<evidence type="ECO:0000256" key="10">
    <source>
        <dbReference type="ARBA" id="ARBA00022840"/>
    </source>
</evidence>
<evidence type="ECO:0000256" key="11">
    <source>
        <dbReference type="ARBA" id="ARBA00022985"/>
    </source>
</evidence>
<keyword evidence="5 15" id="KW-1003">Cell membrane</keyword>
<comment type="function">
    <text evidence="15">Catalyzes the ATP-dependent phosphorylation of the 3-deoxy-D-manno-octulosonic acid (Kdo) residue in Kdo-lipid IV(A) at the 4-OH position.</text>
</comment>
<dbReference type="Pfam" id="PF06293">
    <property type="entry name" value="Kdo"/>
    <property type="match status" value="1"/>
</dbReference>
<dbReference type="EC" id="2.7.1.166" evidence="4 15"/>
<evidence type="ECO:0000256" key="2">
    <source>
        <dbReference type="ARBA" id="ARBA00004713"/>
    </source>
</evidence>
<evidence type="ECO:0000256" key="3">
    <source>
        <dbReference type="ARBA" id="ARBA00010327"/>
    </source>
</evidence>
<dbReference type="GO" id="GO:0016301">
    <property type="term" value="F:kinase activity"/>
    <property type="evidence" value="ECO:0007669"/>
    <property type="project" value="UniProtKB-KW"/>
</dbReference>
<dbReference type="NCBIfam" id="NF002475">
    <property type="entry name" value="PRK01723.1"/>
    <property type="match status" value="1"/>
</dbReference>
<dbReference type="GO" id="GO:0005886">
    <property type="term" value="C:plasma membrane"/>
    <property type="evidence" value="ECO:0007669"/>
    <property type="project" value="UniProtKB-SubCell"/>
</dbReference>
<keyword evidence="6 15" id="KW-0997">Cell inner membrane</keyword>
<reference evidence="16 17" key="1">
    <citation type="submission" date="2019-03" db="EMBL/GenBank/DDBJ databases">
        <title>Genomic Encyclopedia of Type Strains, Phase IV (KMG-IV): sequencing the most valuable type-strain genomes for metagenomic binning, comparative biology and taxonomic classification.</title>
        <authorList>
            <person name="Goeker M."/>
        </authorList>
    </citation>
    <scope>NUCLEOTIDE SEQUENCE [LARGE SCALE GENOMIC DNA]</scope>
    <source>
        <strain evidence="16 17">DSM 28231</strain>
    </source>
</reference>
<keyword evidence="17" id="KW-1185">Reference proteome</keyword>
<keyword evidence="12 15" id="KW-0472">Membrane</keyword>
<sequence length="242" mass="28575">MLELQQNNCFFIFNFDHSKDNQTQFFDPYFWKKQQRIIGSAKGRGTTWFIQTKDLFSVNVALRHYYRGGLIGKLNRDWYHFSSLEMSRSFAEFSLLNQLFQAGLSVPKPIAARVEKNKLGFYRADILIEKIENAVDLTALLINNQLSLTSWQKIGATIRQLHNLQICHSDLNAHNILIQNYATQNEKIWLIDFDKCGKKSGDIWKEENLQRLKRSFLKEVKRMNIQFSEQNWQNLLEGYQQQ</sequence>
<dbReference type="SUPFAM" id="SSF56112">
    <property type="entry name" value="Protein kinase-like (PK-like)"/>
    <property type="match status" value="1"/>
</dbReference>
<dbReference type="Gene3D" id="1.10.510.10">
    <property type="entry name" value="Transferase(Phosphotransferase) domain 1"/>
    <property type="match status" value="1"/>
</dbReference>
<dbReference type="UniPathway" id="UPA00958"/>
<keyword evidence="10 15" id="KW-0067">ATP-binding</keyword>
<evidence type="ECO:0000313" key="17">
    <source>
        <dbReference type="Proteomes" id="UP000294841"/>
    </source>
</evidence>
<comment type="subcellular location">
    <subcellularLocation>
        <location evidence="1 15">Cell inner membrane</location>
        <topology evidence="1 15">Peripheral membrane protein</topology>
        <orientation evidence="1 15">Cytoplasmic side</orientation>
    </subcellularLocation>
</comment>
<comment type="similarity">
    <text evidence="3 15">Belongs to the protein kinase superfamily. KdkA/RfaP family.</text>
</comment>
<protein>
    <recommendedName>
        <fullName evidence="13 15">3-deoxy-D-manno-octulosonic acid kinase</fullName>
        <shortName evidence="15">Kdo kinase</shortName>
        <ecNumber evidence="4 15">2.7.1.166</ecNumber>
    </recommendedName>
</protein>
<evidence type="ECO:0000256" key="7">
    <source>
        <dbReference type="ARBA" id="ARBA00022679"/>
    </source>
</evidence>
<evidence type="ECO:0000256" key="14">
    <source>
        <dbReference type="ARBA" id="ARBA00034417"/>
    </source>
</evidence>
<evidence type="ECO:0000256" key="6">
    <source>
        <dbReference type="ARBA" id="ARBA00022519"/>
    </source>
</evidence>